<protein>
    <submittedName>
        <fullName evidence="2">Uncharacterized protein</fullName>
    </submittedName>
</protein>
<reference evidence="3" key="1">
    <citation type="journal article" date="2019" name="Int. J. Syst. Evol. Microbiol.">
        <title>The Global Catalogue of Microorganisms (GCM) 10K type strain sequencing project: providing services to taxonomists for standard genome sequencing and annotation.</title>
        <authorList>
            <consortium name="The Broad Institute Genomics Platform"/>
            <consortium name="The Broad Institute Genome Sequencing Center for Infectious Disease"/>
            <person name="Wu L."/>
            <person name="Ma J."/>
        </authorList>
    </citation>
    <scope>NUCLEOTIDE SEQUENCE [LARGE SCALE GENOMIC DNA]</scope>
    <source>
        <strain evidence="3">TISTR 1571</strain>
    </source>
</reference>
<feature type="transmembrane region" description="Helical" evidence="1">
    <location>
        <begin position="39"/>
        <end position="63"/>
    </location>
</feature>
<feature type="transmembrane region" description="Helical" evidence="1">
    <location>
        <begin position="96"/>
        <end position="116"/>
    </location>
</feature>
<dbReference type="Proteomes" id="UP001597452">
    <property type="component" value="Unassembled WGS sequence"/>
</dbReference>
<keyword evidence="1" id="KW-0472">Membrane</keyword>
<keyword evidence="3" id="KW-1185">Reference proteome</keyword>
<evidence type="ECO:0000313" key="3">
    <source>
        <dbReference type="Proteomes" id="UP001597452"/>
    </source>
</evidence>
<dbReference type="RefSeq" id="WP_054752637.1">
    <property type="nucleotide sequence ID" value="NZ_JBHUMZ010000013.1"/>
</dbReference>
<feature type="transmembrane region" description="Helical" evidence="1">
    <location>
        <begin position="6"/>
        <end position="27"/>
    </location>
</feature>
<gene>
    <name evidence="2" type="ORF">ACFSW4_04080</name>
</gene>
<comment type="caution">
    <text evidence="2">The sequence shown here is derived from an EMBL/GenBank/DDBJ whole genome shotgun (WGS) entry which is preliminary data.</text>
</comment>
<sequence>MGITLILLSLFVLLFLIMIGLPIYSFIKYGKGASPNKWTLFAFSLILLHWTLFLSGFYTLLPYHVTDVIFLPLWIGLSVIGATVALFELRNNMSFAIPLGGLSFISFAFSIFIHGITRM</sequence>
<keyword evidence="1" id="KW-1133">Transmembrane helix</keyword>
<evidence type="ECO:0000313" key="2">
    <source>
        <dbReference type="EMBL" id="MFD2638045.1"/>
    </source>
</evidence>
<name>A0ABW5Q7Z6_9BACI</name>
<keyword evidence="1" id="KW-0812">Transmembrane</keyword>
<accession>A0ABW5Q7Z6</accession>
<feature type="transmembrane region" description="Helical" evidence="1">
    <location>
        <begin position="69"/>
        <end position="89"/>
    </location>
</feature>
<proteinExistence type="predicted"/>
<organism evidence="2 3">
    <name type="scientific">Piscibacillus salipiscarius</name>
    <dbReference type="NCBI Taxonomy" id="299480"/>
    <lineage>
        <taxon>Bacteria</taxon>
        <taxon>Bacillati</taxon>
        <taxon>Bacillota</taxon>
        <taxon>Bacilli</taxon>
        <taxon>Bacillales</taxon>
        <taxon>Bacillaceae</taxon>
        <taxon>Piscibacillus</taxon>
    </lineage>
</organism>
<evidence type="ECO:0000256" key="1">
    <source>
        <dbReference type="SAM" id="Phobius"/>
    </source>
</evidence>
<dbReference type="EMBL" id="JBHUMZ010000013">
    <property type="protein sequence ID" value="MFD2638045.1"/>
    <property type="molecule type" value="Genomic_DNA"/>
</dbReference>